<evidence type="ECO:0000313" key="11">
    <source>
        <dbReference type="Proteomes" id="UP000548787"/>
    </source>
</evidence>
<comment type="similarity">
    <text evidence="2">Belongs to the CpsC/CapA family.</text>
</comment>
<name>A0A7W1T6C1_9LIST</name>
<evidence type="ECO:0000256" key="7">
    <source>
        <dbReference type="SAM" id="Phobius"/>
    </source>
</evidence>
<dbReference type="RefSeq" id="WP_181676492.1">
    <property type="nucleotide sequence ID" value="NZ_JABJVM010000007.1"/>
</dbReference>
<dbReference type="Proteomes" id="UP000548787">
    <property type="component" value="Unassembled WGS sequence"/>
</dbReference>
<keyword evidence="3" id="KW-1003">Cell membrane</keyword>
<feature type="domain" description="Tyrosine-protein kinase G-rich" evidence="9">
    <location>
        <begin position="147"/>
        <end position="196"/>
    </location>
</feature>
<evidence type="ECO:0000259" key="9">
    <source>
        <dbReference type="Pfam" id="PF13807"/>
    </source>
</evidence>
<keyword evidence="11" id="KW-1185">Reference proteome</keyword>
<proteinExistence type="inferred from homology"/>
<keyword evidence="4 7" id="KW-0812">Transmembrane</keyword>
<dbReference type="AlphaFoldDB" id="A0A7W1T6C1"/>
<dbReference type="Pfam" id="PF13807">
    <property type="entry name" value="GNVR"/>
    <property type="match status" value="1"/>
</dbReference>
<reference evidence="10 11" key="2">
    <citation type="submission" date="2020-08" db="EMBL/GenBank/DDBJ databases">
        <title>Listeria ohnekaius sp. nov. and Listeria portnoyii sp. nov. isolated from non-agricultural and natural environments.</title>
        <authorList>
            <person name="Weller D."/>
            <person name="Belias A.M."/>
            <person name="Liao J."/>
            <person name="Guo S."/>
            <person name="Orsi R.H."/>
            <person name="Wiedmann M."/>
        </authorList>
    </citation>
    <scope>NUCLEOTIDE SEQUENCE [LARGE SCALE GENOMIC DNA]</scope>
    <source>
        <strain evidence="10 11">FSL W9-0585</strain>
    </source>
</reference>
<accession>A0A7W1T6C1</accession>
<dbReference type="PANTHER" id="PTHR32309">
    <property type="entry name" value="TYROSINE-PROTEIN KINASE"/>
    <property type="match status" value="1"/>
</dbReference>
<keyword evidence="5 7" id="KW-1133">Transmembrane helix</keyword>
<sequence length="242" mass="27439">MEDSLNVKQIWDLLKKNKWIIFISMCVCALLMSCYLYFFSTPIYQSETQVLINQSVPQNTIVQSQDVQANLQLINTYTSIIMSPRILAQVSENMDDVYSTKELEQMIQVNSTSDSQVIKINVESANARDAVKIANETVRIFSKDVPKIMKIDNIYTLSEANLDDDAAPVKPHKALLIAVATLLGMILGIAIMFLRDLFDRSIKTAEDVEKTLGLPVLSMINEMKDEDLFEKAPRARRKKRKG</sequence>
<comment type="caution">
    <text evidence="10">The sequence shown here is derived from an EMBL/GenBank/DDBJ whole genome shotgun (WGS) entry which is preliminary data.</text>
</comment>
<dbReference type="Pfam" id="PF02706">
    <property type="entry name" value="Wzz"/>
    <property type="match status" value="1"/>
</dbReference>
<evidence type="ECO:0000256" key="4">
    <source>
        <dbReference type="ARBA" id="ARBA00022692"/>
    </source>
</evidence>
<comment type="subcellular location">
    <subcellularLocation>
        <location evidence="1">Cell membrane</location>
        <topology evidence="1">Multi-pass membrane protein</topology>
    </subcellularLocation>
</comment>
<dbReference type="InterPro" id="IPR032807">
    <property type="entry name" value="GNVR"/>
</dbReference>
<feature type="domain" description="Polysaccharide chain length determinant N-terminal" evidence="8">
    <location>
        <begin position="4"/>
        <end position="93"/>
    </location>
</feature>
<evidence type="ECO:0000256" key="2">
    <source>
        <dbReference type="ARBA" id="ARBA00006683"/>
    </source>
</evidence>
<feature type="transmembrane region" description="Helical" evidence="7">
    <location>
        <begin position="20"/>
        <end position="38"/>
    </location>
</feature>
<gene>
    <name evidence="10" type="ORF">HPK16_08200</name>
</gene>
<evidence type="ECO:0000256" key="5">
    <source>
        <dbReference type="ARBA" id="ARBA00022989"/>
    </source>
</evidence>
<dbReference type="GO" id="GO:0005886">
    <property type="term" value="C:plasma membrane"/>
    <property type="evidence" value="ECO:0007669"/>
    <property type="project" value="UniProtKB-SubCell"/>
</dbReference>
<dbReference type="GO" id="GO:0004713">
    <property type="term" value="F:protein tyrosine kinase activity"/>
    <property type="evidence" value="ECO:0007669"/>
    <property type="project" value="TreeGrafter"/>
</dbReference>
<feature type="transmembrane region" description="Helical" evidence="7">
    <location>
        <begin position="174"/>
        <end position="194"/>
    </location>
</feature>
<evidence type="ECO:0000313" key="10">
    <source>
        <dbReference type="EMBL" id="MBA3926321.1"/>
    </source>
</evidence>
<reference evidence="10 11" key="1">
    <citation type="submission" date="2020-05" db="EMBL/GenBank/DDBJ databases">
        <authorList>
            <person name="Carlin C.R."/>
        </authorList>
    </citation>
    <scope>NUCLEOTIDE SEQUENCE [LARGE SCALE GENOMIC DNA]</scope>
    <source>
        <strain evidence="10 11">FSL W9-0585</strain>
    </source>
</reference>
<dbReference type="PANTHER" id="PTHR32309:SF13">
    <property type="entry name" value="FERRIC ENTEROBACTIN TRANSPORT PROTEIN FEPE"/>
    <property type="match status" value="1"/>
</dbReference>
<evidence type="ECO:0000256" key="1">
    <source>
        <dbReference type="ARBA" id="ARBA00004651"/>
    </source>
</evidence>
<evidence type="ECO:0000259" key="8">
    <source>
        <dbReference type="Pfam" id="PF02706"/>
    </source>
</evidence>
<organism evidence="10 11">
    <name type="scientific">Listeria rustica</name>
    <dbReference type="NCBI Taxonomy" id="2713503"/>
    <lineage>
        <taxon>Bacteria</taxon>
        <taxon>Bacillati</taxon>
        <taxon>Bacillota</taxon>
        <taxon>Bacilli</taxon>
        <taxon>Bacillales</taxon>
        <taxon>Listeriaceae</taxon>
        <taxon>Listeria</taxon>
    </lineage>
</organism>
<protein>
    <submittedName>
        <fullName evidence="10">Capsular biosynthesis protein</fullName>
    </submittedName>
</protein>
<dbReference type="EMBL" id="JABJVM010000007">
    <property type="protein sequence ID" value="MBA3926321.1"/>
    <property type="molecule type" value="Genomic_DNA"/>
</dbReference>
<evidence type="ECO:0000256" key="3">
    <source>
        <dbReference type="ARBA" id="ARBA00022475"/>
    </source>
</evidence>
<keyword evidence="6 7" id="KW-0472">Membrane</keyword>
<dbReference type="InterPro" id="IPR050445">
    <property type="entry name" value="Bact_polysacc_biosynth/exp"/>
</dbReference>
<dbReference type="InterPro" id="IPR003856">
    <property type="entry name" value="LPS_length_determ_N"/>
</dbReference>
<evidence type="ECO:0000256" key="6">
    <source>
        <dbReference type="ARBA" id="ARBA00023136"/>
    </source>
</evidence>